<feature type="transmembrane region" description="Helical" evidence="10">
    <location>
        <begin position="122"/>
        <end position="140"/>
    </location>
</feature>
<evidence type="ECO:0000256" key="3">
    <source>
        <dbReference type="ARBA" id="ARBA00012944"/>
    </source>
</evidence>
<comment type="subcellular location">
    <subcellularLocation>
        <location evidence="1">Membrane</location>
        <topology evidence="1">Multi-pass membrane protein</topology>
    </subcellularLocation>
</comment>
<feature type="transmembrane region" description="Helical" evidence="10">
    <location>
        <begin position="146"/>
        <end position="166"/>
    </location>
</feature>
<evidence type="ECO:0000256" key="6">
    <source>
        <dbReference type="ARBA" id="ARBA00022989"/>
    </source>
</evidence>
<feature type="transmembrane region" description="Helical" evidence="10">
    <location>
        <begin position="453"/>
        <end position="473"/>
    </location>
</feature>
<dbReference type="RefSeq" id="YP_009577873.1">
    <property type="nucleotide sequence ID" value="NC_041489.1"/>
</dbReference>
<dbReference type="AlphaFoldDB" id="A0A493R5K0"/>
<evidence type="ECO:0000256" key="1">
    <source>
        <dbReference type="ARBA" id="ARBA00004141"/>
    </source>
</evidence>
<accession>A0A493R5K0</accession>
<dbReference type="Pfam" id="PF00361">
    <property type="entry name" value="Proton_antipo_M"/>
    <property type="match status" value="1"/>
</dbReference>
<geneLocation type="mitochondrion" evidence="12"/>
<proteinExistence type="inferred from homology"/>
<dbReference type="GO" id="GO:0042773">
    <property type="term" value="P:ATP synthesis coupled electron transport"/>
    <property type="evidence" value="ECO:0007669"/>
    <property type="project" value="InterPro"/>
</dbReference>
<keyword evidence="5 10" id="KW-0812">Transmembrane</keyword>
<protein>
    <recommendedName>
        <fullName evidence="4">NADH-ubiquinone oxidoreductase chain 2</fullName>
        <ecNumber evidence="3">7.1.1.2</ecNumber>
    </recommendedName>
    <alternativeName>
        <fullName evidence="8">NADH dehydrogenase subunit 2</fullName>
    </alternativeName>
</protein>
<feature type="transmembrane region" description="Helical" evidence="10">
    <location>
        <begin position="529"/>
        <end position="551"/>
    </location>
</feature>
<feature type="transmembrane region" description="Helical" evidence="10">
    <location>
        <begin position="269"/>
        <end position="290"/>
    </location>
</feature>
<keyword evidence="12" id="KW-0496">Mitochondrion</keyword>
<feature type="transmembrane region" description="Helical" evidence="10">
    <location>
        <begin position="330"/>
        <end position="351"/>
    </location>
</feature>
<keyword evidence="7 10" id="KW-0472">Membrane</keyword>
<dbReference type="GO" id="GO:0016020">
    <property type="term" value="C:membrane"/>
    <property type="evidence" value="ECO:0007669"/>
    <property type="project" value="UniProtKB-SubCell"/>
</dbReference>
<keyword evidence="6 10" id="KW-1133">Transmembrane helix</keyword>
<dbReference type="HAMAP" id="MF_00445">
    <property type="entry name" value="NDH1_NuoN_1"/>
    <property type="match status" value="1"/>
</dbReference>
<organism evidence="12">
    <name type="scientific">Cordyceps cicadae</name>
    <dbReference type="NCBI Taxonomy" id="218633"/>
    <lineage>
        <taxon>Eukaryota</taxon>
        <taxon>Fungi</taxon>
        <taxon>Dikarya</taxon>
        <taxon>Ascomycota</taxon>
        <taxon>Pezizomycotina</taxon>
        <taxon>Sordariomycetes</taxon>
        <taxon>Hypocreomycetidae</taxon>
        <taxon>Hypocreales</taxon>
        <taxon>Cordycipitaceae</taxon>
        <taxon>Cordyceps</taxon>
    </lineage>
</organism>
<feature type="transmembrane region" description="Helical" evidence="10">
    <location>
        <begin position="234"/>
        <end position="257"/>
    </location>
</feature>
<sequence>MIIISILSLLLSNAVNLRRDVSILYNRIAILILLYCIVHDYTSLTVVTKGIGLHGGLLLINNLTQIFHIFVFIVTIFILTLTSFYPRKVWVSEYSSIKDLLFNKFIYYNTKIINKMGEHLKIIEYPLILLFIVTGAIFLMSSNDLITIFLSIELQSYGLYILSTIYRNSELSTTGGLIYFLLGGLSSCFILLGTALLYANSGSTSLDSLYIITSISDIQSSASATNDLWYSPNYINLSLVIFTVGFLFKISAAPFHFWSPDVYDAIPTIVTTFVALIAKVSILILLLQLVYYTNANTTMNSWTFILLISSLFSLIIGTVVGLTQFRIKRLLAYSTISHVGFMLLALSISSIESTQALIFYLTQYIISNLNAFIILLAIGYSLYCYTSDNKEYDQLLDKTNSPIQLITQLKGYFFINPILALSLTITIFSFAGIPPLVGFFGKQMVLSAALDKGLYFITLIAILTSVIGGIYYLTIIKEMFFSKSDYKINTILEHKLFKGNVYNNKAINNKSFIFFIKKNSHIEYNYKNIALSSPITFTISILTLTILLFLFMNKEWLSMSTILVQLIFNS</sequence>
<name>A0A493R5K0_9HYPO</name>
<dbReference type="EMBL" id="MH922223">
    <property type="protein sequence ID" value="QBG64862.1"/>
    <property type="molecule type" value="Genomic_DNA"/>
</dbReference>
<comment type="similarity">
    <text evidence="2">Belongs to the complex I subunit 2 family.</text>
</comment>
<reference evidence="12" key="1">
    <citation type="submission" date="2018-09" db="EMBL/GenBank/DDBJ databases">
        <authorList>
            <person name="Zhang Y.-J."/>
        </authorList>
    </citation>
    <scope>NUCLEOTIDE SEQUENCE</scope>
    <source>
        <strain evidence="12">CCAD02</strain>
    </source>
</reference>
<gene>
    <name evidence="12" type="primary">nad2</name>
</gene>
<evidence type="ECO:0000256" key="4">
    <source>
        <dbReference type="ARBA" id="ARBA00021008"/>
    </source>
</evidence>
<feature type="transmembrane region" description="Helical" evidence="10">
    <location>
        <begin position="178"/>
        <end position="199"/>
    </location>
</feature>
<evidence type="ECO:0000313" key="12">
    <source>
        <dbReference type="EMBL" id="QBG64862.1"/>
    </source>
</evidence>
<dbReference type="InterPro" id="IPR010096">
    <property type="entry name" value="NADH-Q_OxRdtase_suN/2"/>
</dbReference>
<feature type="transmembrane region" description="Helical" evidence="10">
    <location>
        <begin position="302"/>
        <end position="323"/>
    </location>
</feature>
<feature type="transmembrane region" description="Helical" evidence="10">
    <location>
        <begin position="412"/>
        <end position="433"/>
    </location>
</feature>
<evidence type="ECO:0000256" key="5">
    <source>
        <dbReference type="ARBA" id="ARBA00022692"/>
    </source>
</evidence>
<evidence type="ECO:0000256" key="8">
    <source>
        <dbReference type="ARBA" id="ARBA00031028"/>
    </source>
</evidence>
<dbReference type="GO" id="GO:0008137">
    <property type="term" value="F:NADH dehydrogenase (ubiquinone) activity"/>
    <property type="evidence" value="ECO:0007669"/>
    <property type="project" value="UniProtKB-EC"/>
</dbReference>
<feature type="transmembrane region" description="Helical" evidence="10">
    <location>
        <begin position="357"/>
        <end position="383"/>
    </location>
</feature>
<dbReference type="EC" id="7.1.1.2" evidence="3"/>
<evidence type="ECO:0000256" key="10">
    <source>
        <dbReference type="SAM" id="Phobius"/>
    </source>
</evidence>
<feature type="domain" description="NADH:quinone oxidoreductase/Mrp antiporter transmembrane" evidence="11">
    <location>
        <begin position="142"/>
        <end position="468"/>
    </location>
</feature>
<feature type="transmembrane region" description="Helical" evidence="10">
    <location>
        <begin position="66"/>
        <end position="85"/>
    </location>
</feature>
<dbReference type="InterPro" id="IPR001750">
    <property type="entry name" value="ND/Mrp_TM"/>
</dbReference>
<comment type="catalytic activity">
    <reaction evidence="9">
        <text>a ubiquinone + NADH + 5 H(+)(in) = a ubiquinol + NAD(+) + 4 H(+)(out)</text>
        <dbReference type="Rhea" id="RHEA:29091"/>
        <dbReference type="Rhea" id="RHEA-COMP:9565"/>
        <dbReference type="Rhea" id="RHEA-COMP:9566"/>
        <dbReference type="ChEBI" id="CHEBI:15378"/>
        <dbReference type="ChEBI" id="CHEBI:16389"/>
        <dbReference type="ChEBI" id="CHEBI:17976"/>
        <dbReference type="ChEBI" id="CHEBI:57540"/>
        <dbReference type="ChEBI" id="CHEBI:57945"/>
        <dbReference type="EC" id="7.1.1.2"/>
    </reaction>
</comment>
<reference evidence="12" key="2">
    <citation type="journal article" date="2019" name="Environ. Microbiol.">
        <title>The complete mitochondrial genome of the Chan-hua fungus Isaria cicadae: a tale of intron evolution in Cordycipitaceae.</title>
        <authorList>
            <person name="Fan W.W."/>
            <person name="Zhang S."/>
            <person name="Zhang Y.J."/>
        </authorList>
    </citation>
    <scope>NUCLEOTIDE SEQUENCE</scope>
    <source>
        <strain evidence="12">CCAD02</strain>
    </source>
</reference>
<evidence type="ECO:0000256" key="2">
    <source>
        <dbReference type="ARBA" id="ARBA00007012"/>
    </source>
</evidence>
<dbReference type="PANTHER" id="PTHR22773">
    <property type="entry name" value="NADH DEHYDROGENASE"/>
    <property type="match status" value="1"/>
</dbReference>
<evidence type="ECO:0000259" key="11">
    <source>
        <dbReference type="Pfam" id="PF00361"/>
    </source>
</evidence>
<evidence type="ECO:0000256" key="9">
    <source>
        <dbReference type="ARBA" id="ARBA00049551"/>
    </source>
</evidence>
<evidence type="ECO:0000256" key="7">
    <source>
        <dbReference type="ARBA" id="ARBA00023136"/>
    </source>
</evidence>
<dbReference type="GeneID" id="39703243"/>